<protein>
    <recommendedName>
        <fullName evidence="4">ATPase AAA-type core domain-containing protein</fullName>
    </recommendedName>
</protein>
<evidence type="ECO:0000313" key="3">
    <source>
        <dbReference type="Proteomes" id="UP000784294"/>
    </source>
</evidence>
<dbReference type="SUPFAM" id="SSF52540">
    <property type="entry name" value="P-loop containing nucleoside triphosphate hydrolases"/>
    <property type="match status" value="1"/>
</dbReference>
<dbReference type="Gene3D" id="1.10.8.60">
    <property type="match status" value="1"/>
</dbReference>
<dbReference type="GO" id="GO:0008270">
    <property type="term" value="F:zinc ion binding"/>
    <property type="evidence" value="ECO:0007669"/>
    <property type="project" value="TreeGrafter"/>
</dbReference>
<name>A0A448X8S5_9PLAT</name>
<dbReference type="Proteomes" id="UP000784294">
    <property type="component" value="Unassembled WGS sequence"/>
</dbReference>
<dbReference type="PANTHER" id="PTHR23075:SF0">
    <property type="entry name" value="ATPASE FAMILY AAA DOMAIN-CONTAINING PROTEIN 3"/>
    <property type="match status" value="1"/>
</dbReference>
<dbReference type="PANTHER" id="PTHR23075">
    <property type="entry name" value="PUTATIVE ATP-ASE"/>
    <property type="match status" value="1"/>
</dbReference>
<comment type="caution">
    <text evidence="2">The sequence shown here is derived from an EMBL/GenBank/DDBJ whole genome shotgun (WGS) entry which is preliminary data.</text>
</comment>
<sequence>MLILASNQPEQFDWAINDRMDEIVHFDLPALPERIRLIRHYFDLYLLQPSLDRRQRIRLDEVIDYALVCHKVAERTEGLSGRELAKLAIAWQVCVLILSFHMK</sequence>
<gene>
    <name evidence="2" type="ORF">PXEA_LOCUS24463</name>
</gene>
<evidence type="ECO:0000256" key="1">
    <source>
        <dbReference type="ARBA" id="ARBA00023054"/>
    </source>
</evidence>
<proteinExistence type="predicted"/>
<dbReference type="Gene3D" id="3.40.50.300">
    <property type="entry name" value="P-loop containing nucleotide triphosphate hydrolases"/>
    <property type="match status" value="1"/>
</dbReference>
<keyword evidence="1" id="KW-0175">Coiled coil</keyword>
<evidence type="ECO:0008006" key="4">
    <source>
        <dbReference type="Google" id="ProtNLM"/>
    </source>
</evidence>
<keyword evidence="3" id="KW-1185">Reference proteome</keyword>
<accession>A0A448X8S5</accession>
<evidence type="ECO:0000313" key="2">
    <source>
        <dbReference type="EMBL" id="VEL31023.1"/>
    </source>
</evidence>
<dbReference type="EMBL" id="CAAALY010117831">
    <property type="protein sequence ID" value="VEL31023.1"/>
    <property type="molecule type" value="Genomic_DNA"/>
</dbReference>
<dbReference type="GO" id="GO:0005739">
    <property type="term" value="C:mitochondrion"/>
    <property type="evidence" value="ECO:0007669"/>
    <property type="project" value="TreeGrafter"/>
</dbReference>
<dbReference type="OrthoDB" id="199596at2759"/>
<organism evidence="2 3">
    <name type="scientific">Protopolystoma xenopodis</name>
    <dbReference type="NCBI Taxonomy" id="117903"/>
    <lineage>
        <taxon>Eukaryota</taxon>
        <taxon>Metazoa</taxon>
        <taxon>Spiralia</taxon>
        <taxon>Lophotrochozoa</taxon>
        <taxon>Platyhelminthes</taxon>
        <taxon>Monogenea</taxon>
        <taxon>Polyopisthocotylea</taxon>
        <taxon>Polystomatidea</taxon>
        <taxon>Polystomatidae</taxon>
        <taxon>Protopolystoma</taxon>
    </lineage>
</organism>
<dbReference type="GO" id="GO:0007005">
    <property type="term" value="P:mitochondrion organization"/>
    <property type="evidence" value="ECO:0007669"/>
    <property type="project" value="TreeGrafter"/>
</dbReference>
<dbReference type="InterPro" id="IPR027417">
    <property type="entry name" value="P-loop_NTPase"/>
</dbReference>
<dbReference type="AlphaFoldDB" id="A0A448X8S5"/>
<reference evidence="2" key="1">
    <citation type="submission" date="2018-11" db="EMBL/GenBank/DDBJ databases">
        <authorList>
            <consortium name="Pathogen Informatics"/>
        </authorList>
    </citation>
    <scope>NUCLEOTIDE SEQUENCE</scope>
</reference>